<evidence type="ECO:0000256" key="1">
    <source>
        <dbReference type="SAM" id="Phobius"/>
    </source>
</evidence>
<organism evidence="2 3">
    <name type="scientific">Salimicrobium halophilum</name>
    <dbReference type="NCBI Taxonomy" id="86666"/>
    <lineage>
        <taxon>Bacteria</taxon>
        <taxon>Bacillati</taxon>
        <taxon>Bacillota</taxon>
        <taxon>Bacilli</taxon>
        <taxon>Bacillales</taxon>
        <taxon>Bacillaceae</taxon>
        <taxon>Salimicrobium</taxon>
    </lineage>
</organism>
<protein>
    <recommendedName>
        <fullName evidence="4">TspO and MBR related proteins</fullName>
    </recommendedName>
</protein>
<keyword evidence="1" id="KW-1133">Transmembrane helix</keyword>
<accession>A0A1G8SVV1</accession>
<dbReference type="STRING" id="86666.SAMN04490247_1555"/>
<feature type="transmembrane region" description="Helical" evidence="1">
    <location>
        <begin position="39"/>
        <end position="65"/>
    </location>
</feature>
<evidence type="ECO:0000313" key="2">
    <source>
        <dbReference type="EMBL" id="SDJ33379.1"/>
    </source>
</evidence>
<gene>
    <name evidence="2" type="ORF">SAMN04490247_1555</name>
</gene>
<dbReference type="Gene3D" id="1.20.1260.100">
    <property type="entry name" value="TspO/MBR protein"/>
    <property type="match status" value="1"/>
</dbReference>
<feature type="transmembrane region" description="Helical" evidence="1">
    <location>
        <begin position="131"/>
        <end position="151"/>
    </location>
</feature>
<dbReference type="EMBL" id="FNEV01000004">
    <property type="protein sequence ID" value="SDJ33379.1"/>
    <property type="molecule type" value="Genomic_DNA"/>
</dbReference>
<feature type="transmembrane region" description="Helical" evidence="1">
    <location>
        <begin position="77"/>
        <end position="96"/>
    </location>
</feature>
<dbReference type="InterPro" id="IPR038330">
    <property type="entry name" value="TspO/MBR-related_sf"/>
</dbReference>
<proteinExistence type="predicted"/>
<dbReference type="PANTHER" id="PTHR33802">
    <property type="entry name" value="SI:CH211-161H7.5-RELATED"/>
    <property type="match status" value="1"/>
</dbReference>
<dbReference type="PANTHER" id="PTHR33802:SF1">
    <property type="entry name" value="XK-RELATED PROTEIN"/>
    <property type="match status" value="1"/>
</dbReference>
<dbReference type="Proteomes" id="UP000199225">
    <property type="component" value="Unassembled WGS sequence"/>
</dbReference>
<name>A0A1G8SVV1_9BACI</name>
<keyword evidence="1" id="KW-0472">Membrane</keyword>
<keyword evidence="3" id="KW-1185">Reference proteome</keyword>
<evidence type="ECO:0008006" key="4">
    <source>
        <dbReference type="Google" id="ProtNLM"/>
    </source>
</evidence>
<dbReference type="RefSeq" id="WP_093193308.1">
    <property type="nucleotide sequence ID" value="NZ_FNEV01000004.1"/>
</dbReference>
<reference evidence="3" key="1">
    <citation type="submission" date="2016-10" db="EMBL/GenBank/DDBJ databases">
        <authorList>
            <person name="Varghese N."/>
            <person name="Submissions S."/>
        </authorList>
    </citation>
    <scope>NUCLEOTIDE SEQUENCE [LARGE SCALE GENOMIC DNA]</scope>
    <source>
        <strain evidence="3">DSM 4771</strain>
    </source>
</reference>
<feature type="transmembrane region" description="Helical" evidence="1">
    <location>
        <begin position="190"/>
        <end position="208"/>
    </location>
</feature>
<dbReference type="AlphaFoldDB" id="A0A1G8SVV1"/>
<feature type="transmembrane region" description="Helical" evidence="1">
    <location>
        <begin position="7"/>
        <end position="27"/>
    </location>
</feature>
<dbReference type="OrthoDB" id="5189031at2"/>
<evidence type="ECO:0000313" key="3">
    <source>
        <dbReference type="Proteomes" id="UP000199225"/>
    </source>
</evidence>
<keyword evidence="1" id="KW-0812">Transmembrane</keyword>
<feature type="transmembrane region" description="Helical" evidence="1">
    <location>
        <begin position="163"/>
        <end position="183"/>
    </location>
</feature>
<sequence>MKKKLFIMYIAFFVMVAMNVLANILPLNGYTTGEVSNMYTVYFTPAGFTFSIWSIIYLSLFYWLLTFTLKKQELTNSLFLLFLLTCLFNISWIVLWHFLFDGIALLNITLHLLSIYALYQAQRLVNPKRRYVFPISIYLGWIIVATLTNAQYWLVASVEISSLLHWIIAYAALVLVGLAGVYFLKIEKNVVVPFVFIWSAFGIAIKNYSENLLFTLATFLLLIFLTLAILNYLIAYGRKK</sequence>
<feature type="transmembrane region" description="Helical" evidence="1">
    <location>
        <begin position="102"/>
        <end position="119"/>
    </location>
</feature>
<feature type="transmembrane region" description="Helical" evidence="1">
    <location>
        <begin position="214"/>
        <end position="234"/>
    </location>
</feature>